<reference evidence="2" key="2">
    <citation type="submission" date="2015-01" db="EMBL/GenBank/DDBJ databases">
        <title>Evolutionary Origins and Diversification of the Mycorrhizal Mutualists.</title>
        <authorList>
            <consortium name="DOE Joint Genome Institute"/>
            <consortium name="Mycorrhizal Genomics Consortium"/>
            <person name="Kohler A."/>
            <person name="Kuo A."/>
            <person name="Nagy L.G."/>
            <person name="Floudas D."/>
            <person name="Copeland A."/>
            <person name="Barry K.W."/>
            <person name="Cichocki N."/>
            <person name="Veneault-Fourrey C."/>
            <person name="LaButti K."/>
            <person name="Lindquist E.A."/>
            <person name="Lipzen A."/>
            <person name="Lundell T."/>
            <person name="Morin E."/>
            <person name="Murat C."/>
            <person name="Riley R."/>
            <person name="Ohm R."/>
            <person name="Sun H."/>
            <person name="Tunlid A."/>
            <person name="Henrissat B."/>
            <person name="Grigoriev I.V."/>
            <person name="Hibbett D.S."/>
            <person name="Martin F."/>
        </authorList>
    </citation>
    <scope>NUCLEOTIDE SEQUENCE [LARGE SCALE GENOMIC DNA]</scope>
    <source>
        <strain evidence="2">MAFF 305830</strain>
    </source>
</reference>
<proteinExistence type="predicted"/>
<dbReference type="HOGENOM" id="CLU_055669_0_0_1"/>
<reference evidence="1 2" key="1">
    <citation type="submission" date="2014-04" db="EMBL/GenBank/DDBJ databases">
        <authorList>
            <consortium name="DOE Joint Genome Institute"/>
            <person name="Kuo A."/>
            <person name="Zuccaro A."/>
            <person name="Kohler A."/>
            <person name="Nagy L.G."/>
            <person name="Floudas D."/>
            <person name="Copeland A."/>
            <person name="Barry K.W."/>
            <person name="Cichocki N."/>
            <person name="Veneault-Fourrey C."/>
            <person name="LaButti K."/>
            <person name="Lindquist E.A."/>
            <person name="Lipzen A."/>
            <person name="Lundell T."/>
            <person name="Morin E."/>
            <person name="Murat C."/>
            <person name="Sun H."/>
            <person name="Tunlid A."/>
            <person name="Henrissat B."/>
            <person name="Grigoriev I.V."/>
            <person name="Hibbett D.S."/>
            <person name="Martin F."/>
            <person name="Nordberg H.P."/>
            <person name="Cantor M.N."/>
            <person name="Hua S.X."/>
        </authorList>
    </citation>
    <scope>NUCLEOTIDE SEQUENCE [LARGE SCALE GENOMIC DNA]</scope>
    <source>
        <strain evidence="1 2">MAFF 305830</strain>
    </source>
</reference>
<dbReference type="Proteomes" id="UP000054097">
    <property type="component" value="Unassembled WGS sequence"/>
</dbReference>
<name>A0A0C3ATM2_SERVB</name>
<sequence length="397" mass="46005">MSATSSLSVELWQTILRYAIGVADFLDPDAFEGVVMQHLITDTNSSKNDETAYWYAERTRNTLQLVSKTWNTYLCQFEHRFVRMLDIWHEKLDPTMLRKAVRISFSRYHCRCSSFCYVGLLPNPPATFREFCWKTLDAVNGIEMEIADMVQEEHRIADLVTCIGRFQNVKTFIGPSCTYSGRFSLLIDRLPKVRHFYGKGFWGTREHSKPSSVASDTIVTLSFHSRKGGNYHSVAWNLPFLRYLRFKDDSDEPLADFIANAVMPLMKAVGSHLRALYLYHRVEELRQDIPKELWDLCPQLETLRTGMSLTFPPPFFHPIHTLIVCNEDQMTQIDKIPEWPNLKKMVIDLPWRWVGEGGRIESLESRETVRVEDRDGFTVHEYKSREGGSTATIIDVT</sequence>
<dbReference type="AlphaFoldDB" id="A0A0C3ATM2"/>
<dbReference type="OrthoDB" id="3135357at2759"/>
<dbReference type="EMBL" id="KN824338">
    <property type="protein sequence ID" value="KIM23369.1"/>
    <property type="molecule type" value="Genomic_DNA"/>
</dbReference>
<organism evidence="1 2">
    <name type="scientific">Serendipita vermifera MAFF 305830</name>
    <dbReference type="NCBI Taxonomy" id="933852"/>
    <lineage>
        <taxon>Eukaryota</taxon>
        <taxon>Fungi</taxon>
        <taxon>Dikarya</taxon>
        <taxon>Basidiomycota</taxon>
        <taxon>Agaricomycotina</taxon>
        <taxon>Agaricomycetes</taxon>
        <taxon>Sebacinales</taxon>
        <taxon>Serendipitaceae</taxon>
        <taxon>Serendipita</taxon>
    </lineage>
</organism>
<accession>A0A0C3ATM2</accession>
<evidence type="ECO:0008006" key="3">
    <source>
        <dbReference type="Google" id="ProtNLM"/>
    </source>
</evidence>
<keyword evidence="2" id="KW-1185">Reference proteome</keyword>
<protein>
    <recommendedName>
        <fullName evidence="3">F-box domain-containing protein</fullName>
    </recommendedName>
</protein>
<evidence type="ECO:0000313" key="1">
    <source>
        <dbReference type="EMBL" id="KIM23369.1"/>
    </source>
</evidence>
<gene>
    <name evidence="1" type="ORF">M408DRAFT_27932</name>
</gene>
<evidence type="ECO:0000313" key="2">
    <source>
        <dbReference type="Proteomes" id="UP000054097"/>
    </source>
</evidence>